<reference evidence="4" key="2">
    <citation type="submission" date="2019-09" db="UniProtKB">
        <authorList>
            <consortium name="WormBaseParasite"/>
        </authorList>
    </citation>
    <scope>IDENTIFICATION</scope>
</reference>
<evidence type="ECO:0000256" key="1">
    <source>
        <dbReference type="SAM" id="MobiDB-lite"/>
    </source>
</evidence>
<protein>
    <submittedName>
        <fullName evidence="4">Beta-lactamase domain-containing protein</fullName>
    </submittedName>
</protein>
<accession>A0A183GHL7</accession>
<evidence type="ECO:0000313" key="3">
    <source>
        <dbReference type="Proteomes" id="UP000050761"/>
    </source>
</evidence>
<dbReference type="EMBL" id="UZAH01033615">
    <property type="protein sequence ID" value="VDP30101.1"/>
    <property type="molecule type" value="Genomic_DNA"/>
</dbReference>
<reference evidence="2 3" key="1">
    <citation type="submission" date="2018-11" db="EMBL/GenBank/DDBJ databases">
        <authorList>
            <consortium name="Pathogen Informatics"/>
        </authorList>
    </citation>
    <scope>NUCLEOTIDE SEQUENCE [LARGE SCALE GENOMIC DNA]</scope>
</reference>
<dbReference type="WBParaSite" id="HPBE_0002206501-mRNA-1">
    <property type="protein sequence ID" value="HPBE_0002206501-mRNA-1"/>
    <property type="gene ID" value="HPBE_0002206501"/>
</dbReference>
<feature type="compositionally biased region" description="Basic and acidic residues" evidence="1">
    <location>
        <begin position="96"/>
        <end position="110"/>
    </location>
</feature>
<dbReference type="Proteomes" id="UP000050761">
    <property type="component" value="Unassembled WGS sequence"/>
</dbReference>
<accession>A0A3P8CBM4</accession>
<feature type="region of interest" description="Disordered" evidence="1">
    <location>
        <begin position="1"/>
        <end position="22"/>
    </location>
</feature>
<gene>
    <name evidence="2" type="ORF">HPBE_LOCUS22064</name>
</gene>
<dbReference type="AlphaFoldDB" id="A0A183GHL7"/>
<evidence type="ECO:0000313" key="4">
    <source>
        <dbReference type="WBParaSite" id="HPBE_0002206501-mRNA-1"/>
    </source>
</evidence>
<evidence type="ECO:0000313" key="2">
    <source>
        <dbReference type="EMBL" id="VDP30101.1"/>
    </source>
</evidence>
<proteinExistence type="predicted"/>
<sequence length="110" mass="12306">MLHEVEFPTSKRKGEPHPVPTVGQNLVTTHALGYHSGVSRVWTALTVMGADARLPDDAATADYSRKLRRSRLLWLTLARRPAAGIGRWTRQTTDGQDVRCGESRRGRRSE</sequence>
<feature type="region of interest" description="Disordered" evidence="1">
    <location>
        <begin position="89"/>
        <end position="110"/>
    </location>
</feature>
<keyword evidence="3" id="KW-1185">Reference proteome</keyword>
<organism evidence="3 4">
    <name type="scientific">Heligmosomoides polygyrus</name>
    <name type="common">Parasitic roundworm</name>
    <dbReference type="NCBI Taxonomy" id="6339"/>
    <lineage>
        <taxon>Eukaryota</taxon>
        <taxon>Metazoa</taxon>
        <taxon>Ecdysozoa</taxon>
        <taxon>Nematoda</taxon>
        <taxon>Chromadorea</taxon>
        <taxon>Rhabditida</taxon>
        <taxon>Rhabditina</taxon>
        <taxon>Rhabditomorpha</taxon>
        <taxon>Strongyloidea</taxon>
        <taxon>Heligmosomidae</taxon>
        <taxon>Heligmosomoides</taxon>
    </lineage>
</organism>
<name>A0A183GHL7_HELPZ</name>